<evidence type="ECO:0000313" key="2">
    <source>
        <dbReference type="Ensembl" id="ENSSPAP00000017635.1"/>
    </source>
</evidence>
<name>A0A3B5AA59_9TELE</name>
<keyword evidence="1" id="KW-0732">Signal</keyword>
<dbReference type="AlphaFoldDB" id="A0A3B5AA59"/>
<proteinExistence type="predicted"/>
<dbReference type="GeneTree" id="ENSGT00940000178512"/>
<protein>
    <recommendedName>
        <fullName evidence="3">LRRNT domain-containing protein</fullName>
    </recommendedName>
</protein>
<organism evidence="2">
    <name type="scientific">Stegastes partitus</name>
    <name type="common">bicolor damselfish</name>
    <dbReference type="NCBI Taxonomy" id="144197"/>
    <lineage>
        <taxon>Eukaryota</taxon>
        <taxon>Metazoa</taxon>
        <taxon>Chordata</taxon>
        <taxon>Craniata</taxon>
        <taxon>Vertebrata</taxon>
        <taxon>Euteleostomi</taxon>
        <taxon>Actinopterygii</taxon>
        <taxon>Neopterygii</taxon>
        <taxon>Teleostei</taxon>
        <taxon>Neoteleostei</taxon>
        <taxon>Acanthomorphata</taxon>
        <taxon>Ovalentaria</taxon>
        <taxon>Pomacentridae</taxon>
        <taxon>Stegastes</taxon>
    </lineage>
</organism>
<reference evidence="2" key="1">
    <citation type="submission" date="2023-09" db="UniProtKB">
        <authorList>
            <consortium name="Ensembl"/>
        </authorList>
    </citation>
    <scope>IDENTIFICATION</scope>
</reference>
<evidence type="ECO:0008006" key="3">
    <source>
        <dbReference type="Google" id="ProtNLM"/>
    </source>
</evidence>
<dbReference type="Ensembl" id="ENSSPAT00000017909.1">
    <property type="protein sequence ID" value="ENSSPAP00000017635.1"/>
    <property type="gene ID" value="ENSSPAG00000013322.1"/>
</dbReference>
<accession>A0A3B5AA59</accession>
<dbReference type="STRING" id="144197.ENSSPAP00000017635"/>
<sequence length="70" mass="7769">MEEKKNPPLAMLPTLKIWALFSVSLCCLCPPAHLKKPFRCPSACSCSKESIICVGYSYIPRITPNDINSL</sequence>
<feature type="chain" id="PRO_5017416769" description="LRRNT domain-containing protein" evidence="1">
    <location>
        <begin position="35"/>
        <end position="70"/>
    </location>
</feature>
<evidence type="ECO:0000256" key="1">
    <source>
        <dbReference type="SAM" id="SignalP"/>
    </source>
</evidence>
<feature type="signal peptide" evidence="1">
    <location>
        <begin position="1"/>
        <end position="34"/>
    </location>
</feature>